<name>A0A367YW46_9ACTN</name>
<dbReference type="InterPro" id="IPR010852">
    <property type="entry name" value="ABATE"/>
</dbReference>
<feature type="domain" description="Zinc finger CGNR" evidence="1">
    <location>
        <begin position="132"/>
        <end position="174"/>
    </location>
</feature>
<organism evidence="2 3">
    <name type="scientific">Desertihabitans brevis</name>
    <dbReference type="NCBI Taxonomy" id="2268447"/>
    <lineage>
        <taxon>Bacteria</taxon>
        <taxon>Bacillati</taxon>
        <taxon>Actinomycetota</taxon>
        <taxon>Actinomycetes</taxon>
        <taxon>Propionibacteriales</taxon>
        <taxon>Propionibacteriaceae</taxon>
        <taxon>Desertihabitans</taxon>
    </lineage>
</organism>
<evidence type="ECO:0000259" key="1">
    <source>
        <dbReference type="Pfam" id="PF11706"/>
    </source>
</evidence>
<gene>
    <name evidence="2" type="ORF">DT076_07415</name>
</gene>
<reference evidence="2 3" key="1">
    <citation type="submission" date="2018-07" db="EMBL/GenBank/DDBJ databases">
        <title>Desertimonas flava gen. nov. sp. nov.</title>
        <authorList>
            <person name="Liu S."/>
        </authorList>
    </citation>
    <scope>NUCLEOTIDE SEQUENCE [LARGE SCALE GENOMIC DNA]</scope>
    <source>
        <strain evidence="2 3">16Sb5-5</strain>
    </source>
</reference>
<keyword evidence="3" id="KW-1185">Reference proteome</keyword>
<protein>
    <submittedName>
        <fullName evidence="2">CGNR zinc finger domain-containing protein</fullName>
    </submittedName>
</protein>
<dbReference type="AlphaFoldDB" id="A0A367YW46"/>
<dbReference type="SUPFAM" id="SSF160904">
    <property type="entry name" value="Jann2411-like"/>
    <property type="match status" value="1"/>
</dbReference>
<evidence type="ECO:0000313" key="3">
    <source>
        <dbReference type="Proteomes" id="UP000252770"/>
    </source>
</evidence>
<comment type="caution">
    <text evidence="2">The sequence shown here is derived from an EMBL/GenBank/DDBJ whole genome shotgun (WGS) entry which is preliminary data.</text>
</comment>
<proteinExistence type="predicted"/>
<dbReference type="PANTHER" id="PTHR35525:SF3">
    <property type="entry name" value="BLL6575 PROTEIN"/>
    <property type="match status" value="1"/>
</dbReference>
<dbReference type="InterPro" id="IPR021005">
    <property type="entry name" value="Znf_CGNR"/>
</dbReference>
<dbReference type="Gene3D" id="1.10.3300.10">
    <property type="entry name" value="Jann2411-like domain"/>
    <property type="match status" value="1"/>
</dbReference>
<evidence type="ECO:0000313" key="2">
    <source>
        <dbReference type="EMBL" id="RCK70094.1"/>
    </source>
</evidence>
<dbReference type="PANTHER" id="PTHR35525">
    <property type="entry name" value="BLL6575 PROTEIN"/>
    <property type="match status" value="1"/>
</dbReference>
<dbReference type="EMBL" id="QOUI01000004">
    <property type="protein sequence ID" value="RCK70094.1"/>
    <property type="molecule type" value="Genomic_DNA"/>
</dbReference>
<dbReference type="Pfam" id="PF11706">
    <property type="entry name" value="zf-CGNR"/>
    <property type="match status" value="1"/>
</dbReference>
<dbReference type="Pfam" id="PF07336">
    <property type="entry name" value="ABATE"/>
    <property type="match status" value="1"/>
</dbReference>
<dbReference type="Proteomes" id="UP000252770">
    <property type="component" value="Unassembled WGS sequence"/>
</dbReference>
<sequence length="178" mass="19457">MFAADTEVALACAAALITTAGDPDTLGTLDELADFVRRWGYTGRVTRTRAELDEVRALRPVLRELWQAEEDEAVALTNRLLADAGATPQLVRHDSWSWHLHATTPDAPLATRIAVETAMAFTDVIRSGELSRLRTCSGQGCDDPVLDLSKNRSRLYCDTSCANRTHVAAYRARQAGTA</sequence>
<accession>A0A367YW46</accession>
<dbReference type="InterPro" id="IPR023286">
    <property type="entry name" value="ABATE_dom_sf"/>
</dbReference>